<accession>A0A1G2EQ24</accession>
<gene>
    <name evidence="10" type="ORF">A2365_03300</name>
</gene>
<evidence type="ECO:0000256" key="4">
    <source>
        <dbReference type="ARBA" id="ARBA00022692"/>
    </source>
</evidence>
<dbReference type="InterPro" id="IPR050882">
    <property type="entry name" value="Prepilin_peptidase/N-MTase"/>
</dbReference>
<evidence type="ECO:0000256" key="2">
    <source>
        <dbReference type="ARBA" id="ARBA00005801"/>
    </source>
</evidence>
<feature type="transmembrane region" description="Helical" evidence="7">
    <location>
        <begin position="7"/>
        <end position="28"/>
    </location>
</feature>
<dbReference type="Pfam" id="PF01478">
    <property type="entry name" value="Peptidase_A24"/>
    <property type="match status" value="1"/>
</dbReference>
<comment type="caution">
    <text evidence="10">The sequence shown here is derived from an EMBL/GenBank/DDBJ whole genome shotgun (WGS) entry which is preliminary data.</text>
</comment>
<feature type="transmembrane region" description="Helical" evidence="7">
    <location>
        <begin position="127"/>
        <end position="146"/>
    </location>
</feature>
<proteinExistence type="inferred from homology"/>
<feature type="transmembrane region" description="Helical" evidence="7">
    <location>
        <begin position="101"/>
        <end position="118"/>
    </location>
</feature>
<dbReference type="InterPro" id="IPR000045">
    <property type="entry name" value="Prepilin_IV_endopep_pep"/>
</dbReference>
<evidence type="ECO:0000313" key="10">
    <source>
        <dbReference type="EMBL" id="OGZ27471.1"/>
    </source>
</evidence>
<dbReference type="PANTHER" id="PTHR30487">
    <property type="entry name" value="TYPE 4 PREPILIN-LIKE PROTEINS LEADER PEPTIDE-PROCESSING ENZYME"/>
    <property type="match status" value="1"/>
</dbReference>
<evidence type="ECO:0000256" key="6">
    <source>
        <dbReference type="ARBA" id="ARBA00023136"/>
    </source>
</evidence>
<evidence type="ECO:0008006" key="12">
    <source>
        <dbReference type="Google" id="ProtNLM"/>
    </source>
</evidence>
<name>A0A1G2EQ24_9BACT</name>
<feature type="transmembrane region" description="Helical" evidence="7">
    <location>
        <begin position="185"/>
        <end position="218"/>
    </location>
</feature>
<evidence type="ECO:0000256" key="5">
    <source>
        <dbReference type="ARBA" id="ARBA00022989"/>
    </source>
</evidence>
<dbReference type="InterPro" id="IPR010627">
    <property type="entry name" value="Prepilin_pept_A24_N"/>
</dbReference>
<evidence type="ECO:0000313" key="11">
    <source>
        <dbReference type="Proteomes" id="UP000177740"/>
    </source>
</evidence>
<reference evidence="10 11" key="1">
    <citation type="journal article" date="2016" name="Nat. Commun.">
        <title>Thousands of microbial genomes shed light on interconnected biogeochemical processes in an aquifer system.</title>
        <authorList>
            <person name="Anantharaman K."/>
            <person name="Brown C.T."/>
            <person name="Hug L.A."/>
            <person name="Sharon I."/>
            <person name="Castelle C.J."/>
            <person name="Probst A.J."/>
            <person name="Thomas B.C."/>
            <person name="Singh A."/>
            <person name="Wilkins M.J."/>
            <person name="Karaoz U."/>
            <person name="Brodie E.L."/>
            <person name="Williams K.H."/>
            <person name="Hubbard S.S."/>
            <person name="Banfield J.F."/>
        </authorList>
    </citation>
    <scope>NUCLEOTIDE SEQUENCE [LARGE SCALE GENOMIC DNA]</scope>
</reference>
<organism evidence="10 11">
    <name type="scientific">Candidatus Nealsonbacteria bacterium RIFOXYB1_FULL_40_15</name>
    <dbReference type="NCBI Taxonomy" id="1801677"/>
    <lineage>
        <taxon>Bacteria</taxon>
        <taxon>Candidatus Nealsoniibacteriota</taxon>
    </lineage>
</organism>
<keyword evidence="6 7" id="KW-0472">Membrane</keyword>
<protein>
    <recommendedName>
        <fullName evidence="12">Prepilin peptidase</fullName>
    </recommendedName>
</protein>
<dbReference type="AlphaFoldDB" id="A0A1G2EQ24"/>
<evidence type="ECO:0000256" key="7">
    <source>
        <dbReference type="SAM" id="Phobius"/>
    </source>
</evidence>
<dbReference type="Gene3D" id="1.20.120.1220">
    <property type="match status" value="1"/>
</dbReference>
<feature type="domain" description="Prepilin type IV endopeptidase peptidase" evidence="8">
    <location>
        <begin position="104"/>
        <end position="213"/>
    </location>
</feature>
<dbReference type="STRING" id="1801677.A2365_03300"/>
<comment type="subcellular location">
    <subcellularLocation>
        <location evidence="1">Cell membrane</location>
        <topology evidence="1">Multi-pass membrane protein</topology>
    </subcellularLocation>
</comment>
<keyword evidence="5 7" id="KW-1133">Transmembrane helix</keyword>
<feature type="domain" description="Prepilin peptidase A24 N-terminal" evidence="9">
    <location>
        <begin position="12"/>
        <end position="93"/>
    </location>
</feature>
<sequence>MTSIFLDIFIFLLGLIMGSFLTCVIYRLEQKMDFVRGSSMCPKCKHPLAWYDLLPVLSFLFLKGRCRYCKEKISWQYPSIEILTAVVFVWIFNYFSIPASIYYLIITCFLLLIFIYDLKHFIIPDSIVFSAIGLSLAFRIAEAIWYRDIYVVYNSFLAVLVGFAFFFLIFAVSRGKWMGFGDVKFSVFMGLFLGFPGVAIAIFFSFLIGGIIGTGLIISKKKGLKSEVPFGPFLVIGTFIALFWGQSILNWYLNLLAF</sequence>
<dbReference type="GO" id="GO:0006465">
    <property type="term" value="P:signal peptide processing"/>
    <property type="evidence" value="ECO:0007669"/>
    <property type="project" value="TreeGrafter"/>
</dbReference>
<dbReference type="GO" id="GO:0005886">
    <property type="term" value="C:plasma membrane"/>
    <property type="evidence" value="ECO:0007669"/>
    <property type="project" value="UniProtKB-SubCell"/>
</dbReference>
<evidence type="ECO:0000256" key="3">
    <source>
        <dbReference type="ARBA" id="ARBA00022475"/>
    </source>
</evidence>
<dbReference type="GO" id="GO:0004190">
    <property type="term" value="F:aspartic-type endopeptidase activity"/>
    <property type="evidence" value="ECO:0007669"/>
    <property type="project" value="InterPro"/>
</dbReference>
<keyword evidence="4 7" id="KW-0812">Transmembrane</keyword>
<dbReference type="Pfam" id="PF06750">
    <property type="entry name" value="A24_N_bact"/>
    <property type="match status" value="1"/>
</dbReference>
<evidence type="ECO:0000259" key="9">
    <source>
        <dbReference type="Pfam" id="PF06750"/>
    </source>
</evidence>
<feature type="transmembrane region" description="Helical" evidence="7">
    <location>
        <begin position="152"/>
        <end position="173"/>
    </location>
</feature>
<evidence type="ECO:0000259" key="8">
    <source>
        <dbReference type="Pfam" id="PF01478"/>
    </source>
</evidence>
<evidence type="ECO:0000256" key="1">
    <source>
        <dbReference type="ARBA" id="ARBA00004651"/>
    </source>
</evidence>
<feature type="transmembrane region" description="Helical" evidence="7">
    <location>
        <begin position="230"/>
        <end position="253"/>
    </location>
</feature>
<dbReference type="PANTHER" id="PTHR30487:SF0">
    <property type="entry name" value="PREPILIN LEADER PEPTIDASE_N-METHYLTRANSFERASE-RELATED"/>
    <property type="match status" value="1"/>
</dbReference>
<comment type="similarity">
    <text evidence="2">Belongs to the peptidase A24 family.</text>
</comment>
<keyword evidence="3" id="KW-1003">Cell membrane</keyword>
<dbReference type="EMBL" id="MHMM01000006">
    <property type="protein sequence ID" value="OGZ27471.1"/>
    <property type="molecule type" value="Genomic_DNA"/>
</dbReference>
<dbReference type="Proteomes" id="UP000177740">
    <property type="component" value="Unassembled WGS sequence"/>
</dbReference>